<feature type="region of interest" description="Disordered" evidence="1">
    <location>
        <begin position="191"/>
        <end position="237"/>
    </location>
</feature>
<evidence type="ECO:0008006" key="4">
    <source>
        <dbReference type="Google" id="ProtNLM"/>
    </source>
</evidence>
<name>A0A6A4VLJ5_AMPAM</name>
<dbReference type="EMBL" id="VIIS01001715">
    <property type="protein sequence ID" value="KAF0293899.1"/>
    <property type="molecule type" value="Genomic_DNA"/>
</dbReference>
<sequence>MSSSTAWPAVPRRSSAEDEYHEDPVADLCLSGLPAGGSAAASGPTRPPDVALPLHDPDWRFEDGSEMPSLSPSADSGVVDAFSGLTPEEQEQQRQQWKEELARAANLATRPQVRSYAVACNHRVHLSRLPPALSNRCSNPPLRYQRTGAALKSTGEKASGLFAGLGAKISEARESAAFKTVEERMGTMVNSVKSKVSTSHSNSTQSFDEALREAEAAQQKQAAAAAAPPAGGGEKPQ</sequence>
<accession>A0A6A4VLJ5</accession>
<protein>
    <recommendedName>
        <fullName evidence="4">Tumor protein D52</fullName>
    </recommendedName>
</protein>
<comment type="caution">
    <text evidence="2">The sequence shown here is derived from an EMBL/GenBank/DDBJ whole genome shotgun (WGS) entry which is preliminary data.</text>
</comment>
<evidence type="ECO:0000313" key="3">
    <source>
        <dbReference type="Proteomes" id="UP000440578"/>
    </source>
</evidence>
<dbReference type="OrthoDB" id="10000687at2759"/>
<reference evidence="2 3" key="1">
    <citation type="submission" date="2019-07" db="EMBL/GenBank/DDBJ databases">
        <title>Draft genome assembly of a fouling barnacle, Amphibalanus amphitrite (Darwin, 1854): The first reference genome for Thecostraca.</title>
        <authorList>
            <person name="Kim W."/>
        </authorList>
    </citation>
    <scope>NUCLEOTIDE SEQUENCE [LARGE SCALE GENOMIC DNA]</scope>
    <source>
        <strain evidence="2">SNU_AA5</strain>
        <tissue evidence="2">Soma without cirri and trophi</tissue>
    </source>
</reference>
<feature type="region of interest" description="Disordered" evidence="1">
    <location>
        <begin position="1"/>
        <end position="80"/>
    </location>
</feature>
<keyword evidence="3" id="KW-1185">Reference proteome</keyword>
<proteinExistence type="predicted"/>
<dbReference type="AlphaFoldDB" id="A0A6A4VLJ5"/>
<dbReference type="Proteomes" id="UP000440578">
    <property type="component" value="Unassembled WGS sequence"/>
</dbReference>
<gene>
    <name evidence="2" type="ORF">FJT64_008361</name>
</gene>
<evidence type="ECO:0000256" key="1">
    <source>
        <dbReference type="SAM" id="MobiDB-lite"/>
    </source>
</evidence>
<feature type="compositionally biased region" description="Low complexity" evidence="1">
    <location>
        <begin position="216"/>
        <end position="229"/>
    </location>
</feature>
<feature type="compositionally biased region" description="Low complexity" evidence="1">
    <location>
        <begin position="30"/>
        <end position="44"/>
    </location>
</feature>
<feature type="compositionally biased region" description="Basic and acidic residues" evidence="1">
    <location>
        <begin position="14"/>
        <end position="24"/>
    </location>
</feature>
<feature type="compositionally biased region" description="Polar residues" evidence="1">
    <location>
        <begin position="191"/>
        <end position="207"/>
    </location>
</feature>
<evidence type="ECO:0000313" key="2">
    <source>
        <dbReference type="EMBL" id="KAF0293899.1"/>
    </source>
</evidence>
<organism evidence="2 3">
    <name type="scientific">Amphibalanus amphitrite</name>
    <name type="common">Striped barnacle</name>
    <name type="synonym">Balanus amphitrite</name>
    <dbReference type="NCBI Taxonomy" id="1232801"/>
    <lineage>
        <taxon>Eukaryota</taxon>
        <taxon>Metazoa</taxon>
        <taxon>Ecdysozoa</taxon>
        <taxon>Arthropoda</taxon>
        <taxon>Crustacea</taxon>
        <taxon>Multicrustacea</taxon>
        <taxon>Cirripedia</taxon>
        <taxon>Thoracica</taxon>
        <taxon>Thoracicalcarea</taxon>
        <taxon>Balanomorpha</taxon>
        <taxon>Balanoidea</taxon>
        <taxon>Balanidae</taxon>
        <taxon>Amphibalaninae</taxon>
        <taxon>Amphibalanus</taxon>
    </lineage>
</organism>